<dbReference type="InterPro" id="IPR050263">
    <property type="entry name" value="Bact_Fimbrial_Adh_Pro"/>
</dbReference>
<feature type="signal peptide" evidence="1">
    <location>
        <begin position="1"/>
        <end position="25"/>
    </location>
</feature>
<accession>A0A833PJK9</accession>
<feature type="chain" id="PRO_5032822788" evidence="1">
    <location>
        <begin position="26"/>
        <end position="182"/>
    </location>
</feature>
<evidence type="ECO:0000259" key="2">
    <source>
        <dbReference type="Pfam" id="PF00419"/>
    </source>
</evidence>
<dbReference type="GO" id="GO:0043709">
    <property type="term" value="P:cell adhesion involved in single-species biofilm formation"/>
    <property type="evidence" value="ECO:0007669"/>
    <property type="project" value="TreeGrafter"/>
</dbReference>
<dbReference type="InterPro" id="IPR000259">
    <property type="entry name" value="Adhesion_dom_fimbrial"/>
</dbReference>
<comment type="caution">
    <text evidence="3">The sequence shown here is derived from an EMBL/GenBank/DDBJ whole genome shotgun (WGS) entry which is preliminary data.</text>
</comment>
<dbReference type="SUPFAM" id="SSF49401">
    <property type="entry name" value="Bacterial adhesins"/>
    <property type="match status" value="1"/>
</dbReference>
<proteinExistence type="predicted"/>
<dbReference type="InterPro" id="IPR008966">
    <property type="entry name" value="Adhesion_dom_sf"/>
</dbReference>
<sequence>MQSKMKLILSVITVFCLSAYQVSSAQNHNLRLDTINLTLSGVVTEKTCGVLSTEQDKYVPLGSIRVGQSMLKGDRSPLVPFRFEMSSCPANGAVTITFTGNQDTVDAELLAIDNIANKAKNVAIEISDKNKKRLALGKKSPSFSTDINGNASALFYANYLVTQGAAEVGKANAKMQFSIEYE</sequence>
<evidence type="ECO:0000313" key="4">
    <source>
        <dbReference type="Proteomes" id="UP000490535"/>
    </source>
</evidence>
<gene>
    <name evidence="3" type="primary">sfmF_1</name>
    <name evidence="3" type="ORF">GAK29_00116</name>
</gene>
<organism evidence="3 4">
    <name type="scientific">Acinetobacter bereziniae</name>
    <name type="common">Acinetobacter genomosp. 10</name>
    <dbReference type="NCBI Taxonomy" id="106648"/>
    <lineage>
        <taxon>Bacteria</taxon>
        <taxon>Pseudomonadati</taxon>
        <taxon>Pseudomonadota</taxon>
        <taxon>Gammaproteobacteria</taxon>
        <taxon>Moraxellales</taxon>
        <taxon>Moraxellaceae</taxon>
        <taxon>Acinetobacter</taxon>
    </lineage>
</organism>
<evidence type="ECO:0000313" key="3">
    <source>
        <dbReference type="EMBL" id="KAF1028236.1"/>
    </source>
</evidence>
<dbReference type="PANTHER" id="PTHR33420">
    <property type="entry name" value="FIMBRIAL SUBUNIT ELFA-RELATED"/>
    <property type="match status" value="1"/>
</dbReference>
<protein>
    <submittedName>
        <fullName evidence="3">Putative fimbrial-like protein SfmF</fullName>
    </submittedName>
</protein>
<name>A0A833PJK9_ACIBZ</name>
<dbReference type="Pfam" id="PF00419">
    <property type="entry name" value="Fimbrial"/>
    <property type="match status" value="1"/>
</dbReference>
<dbReference type="Proteomes" id="UP000490535">
    <property type="component" value="Unassembled WGS sequence"/>
</dbReference>
<feature type="domain" description="Fimbrial-type adhesion" evidence="2">
    <location>
        <begin position="39"/>
        <end position="181"/>
    </location>
</feature>
<reference evidence="4" key="1">
    <citation type="journal article" date="2020" name="MBio">
        <title>Horizontal gene transfer to a defensive symbiont with a reduced genome amongst a multipartite beetle microbiome.</title>
        <authorList>
            <person name="Waterworth S.C."/>
            <person name="Florez L.V."/>
            <person name="Rees E.R."/>
            <person name="Hertweck C."/>
            <person name="Kaltenpoth M."/>
            <person name="Kwan J.C."/>
        </authorList>
    </citation>
    <scope>NUCLEOTIDE SEQUENCE [LARGE SCALE GENOMIC DNA]</scope>
</reference>
<evidence type="ECO:0000256" key="1">
    <source>
        <dbReference type="SAM" id="SignalP"/>
    </source>
</evidence>
<keyword evidence="1" id="KW-0732">Signal</keyword>
<dbReference type="Gene3D" id="2.60.40.1090">
    <property type="entry name" value="Fimbrial-type adhesion domain"/>
    <property type="match status" value="1"/>
</dbReference>
<dbReference type="InterPro" id="IPR036937">
    <property type="entry name" value="Adhesion_dom_fimbrial_sf"/>
</dbReference>
<dbReference type="AlphaFoldDB" id="A0A833PJK9"/>
<dbReference type="PANTHER" id="PTHR33420:SF4">
    <property type="entry name" value="FIMBRIAL-LIKE PROTEIN FIMF"/>
    <property type="match status" value="1"/>
</dbReference>
<dbReference type="EMBL" id="WNDP01000002">
    <property type="protein sequence ID" value="KAF1028236.1"/>
    <property type="molecule type" value="Genomic_DNA"/>
</dbReference>
<dbReference type="GO" id="GO:0009289">
    <property type="term" value="C:pilus"/>
    <property type="evidence" value="ECO:0007669"/>
    <property type="project" value="InterPro"/>
</dbReference>